<evidence type="ECO:0000256" key="1">
    <source>
        <dbReference type="ARBA" id="ARBA00022723"/>
    </source>
</evidence>
<dbReference type="EMBL" id="FNCP01000019">
    <property type="protein sequence ID" value="SDH80568.1"/>
    <property type="molecule type" value="Genomic_DNA"/>
</dbReference>
<proteinExistence type="predicted"/>
<evidence type="ECO:0000313" key="3">
    <source>
        <dbReference type="EMBL" id="SDH80568.1"/>
    </source>
</evidence>
<dbReference type="CDD" id="cd02221">
    <property type="entry name" value="cupin_TM1287-like"/>
    <property type="match status" value="1"/>
</dbReference>
<evidence type="ECO:0000259" key="2">
    <source>
        <dbReference type="Pfam" id="PF07883"/>
    </source>
</evidence>
<dbReference type="GO" id="GO:0046872">
    <property type="term" value="F:metal ion binding"/>
    <property type="evidence" value="ECO:0007669"/>
    <property type="project" value="UniProtKB-KW"/>
</dbReference>
<name>A0A1G8FEJ1_9FIRM</name>
<organism evidence="3 4">
    <name type="scientific">Desulfosporosinus hippei DSM 8344</name>
    <dbReference type="NCBI Taxonomy" id="1121419"/>
    <lineage>
        <taxon>Bacteria</taxon>
        <taxon>Bacillati</taxon>
        <taxon>Bacillota</taxon>
        <taxon>Clostridia</taxon>
        <taxon>Eubacteriales</taxon>
        <taxon>Desulfitobacteriaceae</taxon>
        <taxon>Desulfosporosinus</taxon>
    </lineage>
</organism>
<gene>
    <name evidence="3" type="ORF">SAMN05443529_11966</name>
</gene>
<dbReference type="Pfam" id="PF07883">
    <property type="entry name" value="Cupin_2"/>
    <property type="match status" value="1"/>
</dbReference>
<dbReference type="STRING" id="1121419.SAMN05443529_11966"/>
<dbReference type="InterPro" id="IPR014710">
    <property type="entry name" value="RmlC-like_jellyroll"/>
</dbReference>
<dbReference type="InterPro" id="IPR051610">
    <property type="entry name" value="GPI/OXD"/>
</dbReference>
<dbReference type="RefSeq" id="WP_092334622.1">
    <property type="nucleotide sequence ID" value="NZ_FNCP01000019.1"/>
</dbReference>
<feature type="domain" description="Cupin type-2" evidence="2">
    <location>
        <begin position="48"/>
        <end position="112"/>
    </location>
</feature>
<keyword evidence="1" id="KW-0479">Metal-binding</keyword>
<dbReference type="SUPFAM" id="SSF51182">
    <property type="entry name" value="RmlC-like cupins"/>
    <property type="match status" value="1"/>
</dbReference>
<dbReference type="InterPro" id="IPR011051">
    <property type="entry name" value="RmlC_Cupin_sf"/>
</dbReference>
<keyword evidence="4" id="KW-1185">Reference proteome</keyword>
<dbReference type="Gene3D" id="2.60.120.10">
    <property type="entry name" value="Jelly Rolls"/>
    <property type="match status" value="1"/>
</dbReference>
<dbReference type="AlphaFoldDB" id="A0A1G8FEJ1"/>
<dbReference type="Proteomes" id="UP000198656">
    <property type="component" value="Unassembled WGS sequence"/>
</dbReference>
<dbReference type="PANTHER" id="PTHR35848:SF6">
    <property type="entry name" value="CUPIN TYPE-2 DOMAIN-CONTAINING PROTEIN"/>
    <property type="match status" value="1"/>
</dbReference>
<accession>A0A1G8FEJ1</accession>
<sequence>MIKHFEELRTDSVSNFRGGKGEIQMTHFLETEKDEFKGKGRLFAKNVLKPGTSIGLHEHVGDFETYVVLSGEGMVDDNGEHKSVKPGDVIITKNGEKHSIENTGSVDLEVMALILFD</sequence>
<dbReference type="OrthoDB" id="9797047at2"/>
<protein>
    <submittedName>
        <fullName evidence="3">Cupin domain-containing protein</fullName>
    </submittedName>
</protein>
<dbReference type="PANTHER" id="PTHR35848">
    <property type="entry name" value="OXALATE-BINDING PROTEIN"/>
    <property type="match status" value="1"/>
</dbReference>
<evidence type="ECO:0000313" key="4">
    <source>
        <dbReference type="Proteomes" id="UP000198656"/>
    </source>
</evidence>
<dbReference type="InterPro" id="IPR013096">
    <property type="entry name" value="Cupin_2"/>
</dbReference>
<reference evidence="4" key="1">
    <citation type="submission" date="2016-10" db="EMBL/GenBank/DDBJ databases">
        <authorList>
            <person name="Varghese N."/>
            <person name="Submissions S."/>
        </authorList>
    </citation>
    <scope>NUCLEOTIDE SEQUENCE [LARGE SCALE GENOMIC DNA]</scope>
    <source>
        <strain evidence="4">DSM 8344</strain>
    </source>
</reference>